<keyword evidence="2" id="KW-1185">Reference proteome</keyword>
<dbReference type="EMBL" id="CAUEEQ010052699">
    <property type="protein sequence ID" value="CAJ0961522.1"/>
    <property type="molecule type" value="Genomic_DNA"/>
</dbReference>
<name>A0ABN9M842_9NEOB</name>
<protein>
    <submittedName>
        <fullName evidence="1">Uncharacterized protein</fullName>
    </submittedName>
</protein>
<organism evidence="1 2">
    <name type="scientific">Ranitomeya imitator</name>
    <name type="common">mimic poison frog</name>
    <dbReference type="NCBI Taxonomy" id="111125"/>
    <lineage>
        <taxon>Eukaryota</taxon>
        <taxon>Metazoa</taxon>
        <taxon>Chordata</taxon>
        <taxon>Craniata</taxon>
        <taxon>Vertebrata</taxon>
        <taxon>Euteleostomi</taxon>
        <taxon>Amphibia</taxon>
        <taxon>Batrachia</taxon>
        <taxon>Anura</taxon>
        <taxon>Neobatrachia</taxon>
        <taxon>Hyloidea</taxon>
        <taxon>Dendrobatidae</taxon>
        <taxon>Dendrobatinae</taxon>
        <taxon>Ranitomeya</taxon>
    </lineage>
</organism>
<evidence type="ECO:0000313" key="1">
    <source>
        <dbReference type="EMBL" id="CAJ0961522.1"/>
    </source>
</evidence>
<comment type="caution">
    <text evidence="1">The sequence shown here is derived from an EMBL/GenBank/DDBJ whole genome shotgun (WGS) entry which is preliminary data.</text>
</comment>
<dbReference type="Proteomes" id="UP001176940">
    <property type="component" value="Unassembled WGS sequence"/>
</dbReference>
<accession>A0ABN9M842</accession>
<gene>
    <name evidence="1" type="ORF">RIMI_LOCUS17785232</name>
</gene>
<sequence>MVELPDWGVRRSDASVTDEEDVADVCEWRIGSQQNCSEDSYLPSSHHTPSIQLPVYSACYIVVGQFEDAEQ</sequence>
<proteinExistence type="predicted"/>
<evidence type="ECO:0000313" key="2">
    <source>
        <dbReference type="Proteomes" id="UP001176940"/>
    </source>
</evidence>
<reference evidence="1" key="1">
    <citation type="submission" date="2023-07" db="EMBL/GenBank/DDBJ databases">
        <authorList>
            <person name="Stuckert A."/>
        </authorList>
    </citation>
    <scope>NUCLEOTIDE SEQUENCE</scope>
</reference>